<dbReference type="Proteomes" id="UP001302745">
    <property type="component" value="Unassembled WGS sequence"/>
</dbReference>
<evidence type="ECO:0000313" key="2">
    <source>
        <dbReference type="Proteomes" id="UP001302745"/>
    </source>
</evidence>
<dbReference type="EMBL" id="MU856847">
    <property type="protein sequence ID" value="KAK4157690.1"/>
    <property type="molecule type" value="Genomic_DNA"/>
</dbReference>
<sequence length="111" mass="11501">MCTYTTHIRVCARCTGEDTVLISEQLCLVAKASGVFGSCLEGVLGQRDATGYQCWQCKESSVVRMPTSSVHGHGAQGGFAGRRRRGLGGVGMGTRKGGVSVGVGGGYLKGM</sequence>
<dbReference type="AlphaFoldDB" id="A0AAN6VUJ6"/>
<proteinExistence type="predicted"/>
<name>A0AAN6VUJ6_9PEZI</name>
<gene>
    <name evidence="1" type="ORF">C8A00DRAFT_11456</name>
</gene>
<evidence type="ECO:0000313" key="1">
    <source>
        <dbReference type="EMBL" id="KAK4157690.1"/>
    </source>
</evidence>
<reference evidence="1" key="1">
    <citation type="journal article" date="2023" name="Mol. Phylogenet. Evol.">
        <title>Genome-scale phylogeny and comparative genomics of the fungal order Sordariales.</title>
        <authorList>
            <person name="Hensen N."/>
            <person name="Bonometti L."/>
            <person name="Westerberg I."/>
            <person name="Brannstrom I.O."/>
            <person name="Guillou S."/>
            <person name="Cros-Aarteil S."/>
            <person name="Calhoun S."/>
            <person name="Haridas S."/>
            <person name="Kuo A."/>
            <person name="Mondo S."/>
            <person name="Pangilinan J."/>
            <person name="Riley R."/>
            <person name="LaButti K."/>
            <person name="Andreopoulos B."/>
            <person name="Lipzen A."/>
            <person name="Chen C."/>
            <person name="Yan M."/>
            <person name="Daum C."/>
            <person name="Ng V."/>
            <person name="Clum A."/>
            <person name="Steindorff A."/>
            <person name="Ohm R.A."/>
            <person name="Martin F."/>
            <person name="Silar P."/>
            <person name="Natvig D.O."/>
            <person name="Lalanne C."/>
            <person name="Gautier V."/>
            <person name="Ament-Velasquez S.L."/>
            <person name="Kruys A."/>
            <person name="Hutchinson M.I."/>
            <person name="Powell A.J."/>
            <person name="Barry K."/>
            <person name="Miller A.N."/>
            <person name="Grigoriev I.V."/>
            <person name="Debuchy R."/>
            <person name="Gladieux P."/>
            <person name="Hiltunen Thoren M."/>
            <person name="Johannesson H."/>
        </authorList>
    </citation>
    <scope>NUCLEOTIDE SEQUENCE</scope>
    <source>
        <strain evidence="1">CBS 538.74</strain>
    </source>
</reference>
<keyword evidence="2" id="KW-1185">Reference proteome</keyword>
<accession>A0AAN6VUJ6</accession>
<reference evidence="1" key="2">
    <citation type="submission" date="2023-05" db="EMBL/GenBank/DDBJ databases">
        <authorList>
            <consortium name="Lawrence Berkeley National Laboratory"/>
            <person name="Steindorff A."/>
            <person name="Hensen N."/>
            <person name="Bonometti L."/>
            <person name="Westerberg I."/>
            <person name="Brannstrom I.O."/>
            <person name="Guillou S."/>
            <person name="Cros-Aarteil S."/>
            <person name="Calhoun S."/>
            <person name="Haridas S."/>
            <person name="Kuo A."/>
            <person name="Mondo S."/>
            <person name="Pangilinan J."/>
            <person name="Riley R."/>
            <person name="Labutti K."/>
            <person name="Andreopoulos B."/>
            <person name="Lipzen A."/>
            <person name="Chen C."/>
            <person name="Yanf M."/>
            <person name="Daum C."/>
            <person name="Ng V."/>
            <person name="Clum A."/>
            <person name="Ohm R."/>
            <person name="Martin F."/>
            <person name="Silar P."/>
            <person name="Natvig D."/>
            <person name="Lalanne C."/>
            <person name="Gautier V."/>
            <person name="Ament-Velasquez S.L."/>
            <person name="Kruys A."/>
            <person name="Hutchinson M.I."/>
            <person name="Powell A.J."/>
            <person name="Barry K."/>
            <person name="Miller A.N."/>
            <person name="Grigoriev I.V."/>
            <person name="Debuchy R."/>
            <person name="Gladieux P."/>
            <person name="Thoren M.H."/>
            <person name="Johannesson H."/>
        </authorList>
    </citation>
    <scope>NUCLEOTIDE SEQUENCE</scope>
    <source>
        <strain evidence="1">CBS 538.74</strain>
    </source>
</reference>
<protein>
    <submittedName>
        <fullName evidence="1">Uncharacterized protein</fullName>
    </submittedName>
</protein>
<comment type="caution">
    <text evidence="1">The sequence shown here is derived from an EMBL/GenBank/DDBJ whole genome shotgun (WGS) entry which is preliminary data.</text>
</comment>
<organism evidence="1 2">
    <name type="scientific">Chaetomidium leptoderma</name>
    <dbReference type="NCBI Taxonomy" id="669021"/>
    <lineage>
        <taxon>Eukaryota</taxon>
        <taxon>Fungi</taxon>
        <taxon>Dikarya</taxon>
        <taxon>Ascomycota</taxon>
        <taxon>Pezizomycotina</taxon>
        <taxon>Sordariomycetes</taxon>
        <taxon>Sordariomycetidae</taxon>
        <taxon>Sordariales</taxon>
        <taxon>Chaetomiaceae</taxon>
        <taxon>Chaetomidium</taxon>
    </lineage>
</organism>